<reference evidence="2" key="2">
    <citation type="journal article" date="2015" name="Data Brief">
        <title>Shoot transcriptome of the giant reed, Arundo donax.</title>
        <authorList>
            <person name="Barrero R.A."/>
            <person name="Guerrero F.D."/>
            <person name="Moolhuijzen P."/>
            <person name="Goolsby J.A."/>
            <person name="Tidwell J."/>
            <person name="Bellgard S.E."/>
            <person name="Bellgard M.I."/>
        </authorList>
    </citation>
    <scope>NUCLEOTIDE SEQUENCE</scope>
    <source>
        <tissue evidence="2">Shoot tissue taken approximately 20 cm above the soil surface</tissue>
    </source>
</reference>
<name>A0A0A9BW81_ARUDO</name>
<dbReference type="EMBL" id="GBRH01232465">
    <property type="protein sequence ID" value="JAD65430.1"/>
    <property type="molecule type" value="Transcribed_RNA"/>
</dbReference>
<reference evidence="2" key="1">
    <citation type="submission" date="2014-09" db="EMBL/GenBank/DDBJ databases">
        <authorList>
            <person name="Magalhaes I.L.F."/>
            <person name="Oliveira U."/>
            <person name="Santos F.R."/>
            <person name="Vidigal T.H.D.A."/>
            <person name="Brescovit A.D."/>
            <person name="Santos A.J."/>
        </authorList>
    </citation>
    <scope>NUCLEOTIDE SEQUENCE</scope>
    <source>
        <tissue evidence="2">Shoot tissue taken approximately 20 cm above the soil surface</tissue>
    </source>
</reference>
<proteinExistence type="predicted"/>
<feature type="region of interest" description="Disordered" evidence="1">
    <location>
        <begin position="1"/>
        <end position="28"/>
    </location>
</feature>
<dbReference type="AlphaFoldDB" id="A0A0A9BW81"/>
<evidence type="ECO:0000313" key="2">
    <source>
        <dbReference type="EMBL" id="JAD65430.1"/>
    </source>
</evidence>
<protein>
    <submittedName>
        <fullName evidence="2">Uncharacterized protein</fullName>
    </submittedName>
</protein>
<sequence length="28" mass="2873">MARPRFQSPSTPPRSPFAAAAGSNSAVN</sequence>
<accession>A0A0A9BW81</accession>
<organism evidence="2">
    <name type="scientific">Arundo donax</name>
    <name type="common">Giant reed</name>
    <name type="synonym">Donax arundinaceus</name>
    <dbReference type="NCBI Taxonomy" id="35708"/>
    <lineage>
        <taxon>Eukaryota</taxon>
        <taxon>Viridiplantae</taxon>
        <taxon>Streptophyta</taxon>
        <taxon>Embryophyta</taxon>
        <taxon>Tracheophyta</taxon>
        <taxon>Spermatophyta</taxon>
        <taxon>Magnoliopsida</taxon>
        <taxon>Liliopsida</taxon>
        <taxon>Poales</taxon>
        <taxon>Poaceae</taxon>
        <taxon>PACMAD clade</taxon>
        <taxon>Arundinoideae</taxon>
        <taxon>Arundineae</taxon>
        <taxon>Arundo</taxon>
    </lineage>
</organism>
<evidence type="ECO:0000256" key="1">
    <source>
        <dbReference type="SAM" id="MobiDB-lite"/>
    </source>
</evidence>